<dbReference type="GO" id="GO:0030289">
    <property type="term" value="C:protein phosphatase 4 complex"/>
    <property type="evidence" value="ECO:0007669"/>
    <property type="project" value="InterPro"/>
</dbReference>
<dbReference type="VEuPathDB" id="FungiDB:M747DRAFT_297697"/>
<feature type="compositionally biased region" description="Low complexity" evidence="2">
    <location>
        <begin position="106"/>
        <end position="152"/>
    </location>
</feature>
<reference evidence="4" key="1">
    <citation type="journal article" date="2016" name="Genome Announc.">
        <title>Draft genome sequence of Aspergillus niger strain An76.</title>
        <authorList>
            <person name="Gong W."/>
            <person name="Cheng Z."/>
            <person name="Zhang H."/>
            <person name="Liu L."/>
            <person name="Gao P."/>
            <person name="Wang L."/>
        </authorList>
    </citation>
    <scope>NUCLEOTIDE SEQUENCE [LARGE SCALE GENOMIC DNA]</scope>
    <source>
        <strain evidence="4">An76</strain>
    </source>
</reference>
<dbReference type="EMBL" id="BCMY01000001">
    <property type="protein sequence ID" value="GAQ34098.1"/>
    <property type="molecule type" value="Genomic_DNA"/>
</dbReference>
<proteinExistence type="inferred from homology"/>
<dbReference type="OMA" id="PIPWLQN"/>
<dbReference type="VEuPathDB" id="FungiDB:ASPNIDRAFT2_1132178"/>
<dbReference type="VEuPathDB" id="FungiDB:ATCC64974_16860"/>
<dbReference type="AlphaFoldDB" id="A0A124BUV0"/>
<evidence type="ECO:0000256" key="2">
    <source>
        <dbReference type="SAM" id="MobiDB-lite"/>
    </source>
</evidence>
<dbReference type="VEuPathDB" id="FungiDB:An01g08100"/>
<evidence type="ECO:0000256" key="1">
    <source>
        <dbReference type="ARBA" id="ARBA00009207"/>
    </source>
</evidence>
<feature type="region of interest" description="Disordered" evidence="2">
    <location>
        <begin position="316"/>
        <end position="343"/>
    </location>
</feature>
<dbReference type="GO" id="GO:0019888">
    <property type="term" value="F:protein phosphatase regulator activity"/>
    <property type="evidence" value="ECO:0007669"/>
    <property type="project" value="InterPro"/>
</dbReference>
<dbReference type="GO" id="GO:0005634">
    <property type="term" value="C:nucleus"/>
    <property type="evidence" value="ECO:0007669"/>
    <property type="project" value="TreeGrafter"/>
</dbReference>
<comment type="caution">
    <text evidence="3">The sequence shown here is derived from an EMBL/GenBank/DDBJ whole genome shotgun (WGS) entry which is preliminary data.</text>
</comment>
<feature type="region of interest" description="Disordered" evidence="2">
    <location>
        <begin position="355"/>
        <end position="450"/>
    </location>
</feature>
<dbReference type="Pfam" id="PF09184">
    <property type="entry name" value="PPP4R2"/>
    <property type="match status" value="1"/>
</dbReference>
<organism evidence="3 4">
    <name type="scientific">Aspergillus niger</name>
    <dbReference type="NCBI Taxonomy" id="5061"/>
    <lineage>
        <taxon>Eukaryota</taxon>
        <taxon>Fungi</taxon>
        <taxon>Dikarya</taxon>
        <taxon>Ascomycota</taxon>
        <taxon>Pezizomycotina</taxon>
        <taxon>Eurotiomycetes</taxon>
        <taxon>Eurotiomycetidae</taxon>
        <taxon>Eurotiales</taxon>
        <taxon>Aspergillaceae</taxon>
        <taxon>Aspergillus</taxon>
        <taxon>Aspergillus subgen. Circumdati</taxon>
    </lineage>
</organism>
<name>A0A124BUV0_ASPNG</name>
<accession>A0A124BUV0</accession>
<sequence length="450" mass="47878">MSIPPVICCSSSAHPLLALSHFTSLGAEVLDHVAGLSDTASSSIQLTQHAIADEESLETVANGGTMDYEKWPSMVEPLLERLEYIIYNVFPMPRIPPDLQQQSANPTVPTTTPSTTLQTPTQPEPSSQQSTTTERIPDSQPQSSQGSSLPEPLQHHLNSIKSTLRSLFTSKPPHTIQRLAELIVRPTAHYRTLPAYLRAVDRVVCVTSSAEIFPLHSTHHGAAPQPNGAIINGADTGLLFPDHTLGSDESLGGALLTPIPWLSNDPSSPEHENESEALMGDTGFTTQVVESTVTEQGHQQLGSVTTTETATVVTADTNGNEGTSEAPSAETLEDIPHARGPSVVGVEDLGLQDGRGVEMDLSSGGEEAPGLQAAGQETSQPQPQQEEQEQGQQQQEQQQTTSQDGEEGGAKPTADGDGDISLDDVKAPEENASVSEPADKEQQQQQQQQA</sequence>
<dbReference type="GO" id="GO:0005737">
    <property type="term" value="C:cytoplasm"/>
    <property type="evidence" value="ECO:0007669"/>
    <property type="project" value="TreeGrafter"/>
</dbReference>
<evidence type="ECO:0000313" key="4">
    <source>
        <dbReference type="Proteomes" id="UP000068243"/>
    </source>
</evidence>
<dbReference type="Proteomes" id="UP000068243">
    <property type="component" value="Unassembled WGS sequence"/>
</dbReference>
<gene>
    <name evidence="3" type="ORF">ABL_00518</name>
</gene>
<comment type="similarity">
    <text evidence="1">Belongs to the PPP4R2 family.</text>
</comment>
<dbReference type="PANTHER" id="PTHR16487">
    <property type="entry name" value="PPP4R2-RELATED PROTEIN"/>
    <property type="match status" value="1"/>
</dbReference>
<feature type="region of interest" description="Disordered" evidence="2">
    <location>
        <begin position="97"/>
        <end position="153"/>
    </location>
</feature>
<dbReference type="PANTHER" id="PTHR16487:SF0">
    <property type="entry name" value="PROTEIN PHOSPHATASE 4 REGULATORY SUBUNIT 2-RELATED"/>
    <property type="match status" value="1"/>
</dbReference>
<dbReference type="InterPro" id="IPR015267">
    <property type="entry name" value="PPP4R2"/>
</dbReference>
<evidence type="ECO:0000313" key="3">
    <source>
        <dbReference type="EMBL" id="GAQ34098.1"/>
    </source>
</evidence>
<dbReference type="OrthoDB" id="341898at2759"/>
<feature type="compositionally biased region" description="Low complexity" evidence="2">
    <location>
        <begin position="375"/>
        <end position="403"/>
    </location>
</feature>
<protein>
    <submittedName>
        <fullName evidence="3">Similar to An01g08100</fullName>
    </submittedName>
</protein>